<name>A0A0K0FJ09_STRVS</name>
<protein>
    <submittedName>
        <fullName evidence="2">Uncharacterized protein</fullName>
    </submittedName>
</protein>
<evidence type="ECO:0000313" key="1">
    <source>
        <dbReference type="Proteomes" id="UP000035680"/>
    </source>
</evidence>
<dbReference type="AlphaFoldDB" id="A0A0K0FJ09"/>
<evidence type="ECO:0000313" key="2">
    <source>
        <dbReference type="WBParaSite" id="SVE_0888200.1"/>
    </source>
</evidence>
<organism evidence="1 2">
    <name type="scientific">Strongyloides venezuelensis</name>
    <name type="common">Threadworm</name>
    <dbReference type="NCBI Taxonomy" id="75913"/>
    <lineage>
        <taxon>Eukaryota</taxon>
        <taxon>Metazoa</taxon>
        <taxon>Ecdysozoa</taxon>
        <taxon>Nematoda</taxon>
        <taxon>Chromadorea</taxon>
        <taxon>Rhabditida</taxon>
        <taxon>Tylenchina</taxon>
        <taxon>Panagrolaimomorpha</taxon>
        <taxon>Strongyloidoidea</taxon>
        <taxon>Strongyloididae</taxon>
        <taxon>Strongyloides</taxon>
    </lineage>
</organism>
<proteinExistence type="predicted"/>
<accession>A0A0K0FJ09</accession>
<dbReference type="Proteomes" id="UP000035680">
    <property type="component" value="Unassembled WGS sequence"/>
</dbReference>
<sequence length="94" mass="10898">MGATLFHVYSDNSRKPIISAYMDKVELFKEEKVLVSAVNDSYHKNEFMLLKEELSTFVNISELLCISKEDEIVNKVKVILSGNEVWDKRSRNLE</sequence>
<keyword evidence="1" id="KW-1185">Reference proteome</keyword>
<reference evidence="2" key="2">
    <citation type="submission" date="2015-08" db="UniProtKB">
        <authorList>
            <consortium name="WormBaseParasite"/>
        </authorList>
    </citation>
    <scope>IDENTIFICATION</scope>
</reference>
<dbReference type="WBParaSite" id="SVE_0888200.1">
    <property type="protein sequence ID" value="SVE_0888200.1"/>
    <property type="gene ID" value="SVE_0888200"/>
</dbReference>
<reference evidence="1" key="1">
    <citation type="submission" date="2014-07" db="EMBL/GenBank/DDBJ databases">
        <authorList>
            <person name="Martin A.A"/>
            <person name="De Silva N."/>
        </authorList>
    </citation>
    <scope>NUCLEOTIDE SEQUENCE</scope>
</reference>